<dbReference type="GO" id="GO:0051191">
    <property type="term" value="P:prosthetic group biosynthetic process"/>
    <property type="evidence" value="ECO:0007669"/>
    <property type="project" value="TreeGrafter"/>
</dbReference>
<keyword evidence="3" id="KW-0808">Transferase</keyword>
<evidence type="ECO:0000313" key="6">
    <source>
        <dbReference type="EMBL" id="EHL32246.1"/>
    </source>
</evidence>
<evidence type="ECO:0000256" key="3">
    <source>
        <dbReference type="ARBA" id="ARBA00022679"/>
    </source>
</evidence>
<dbReference type="Gene3D" id="1.10.4200.10">
    <property type="entry name" value="Triphosphoribosyl-dephospho-CoA protein"/>
    <property type="match status" value="2"/>
</dbReference>
<keyword evidence="5" id="KW-0067">ATP-binding</keyword>
<dbReference type="InterPro" id="IPR002736">
    <property type="entry name" value="CitG"/>
</dbReference>
<evidence type="ECO:0000256" key="5">
    <source>
        <dbReference type="ARBA" id="ARBA00022840"/>
    </source>
</evidence>
<evidence type="ECO:0000313" key="7">
    <source>
        <dbReference type="Proteomes" id="UP000002770"/>
    </source>
</evidence>
<dbReference type="eggNOG" id="COG1767">
    <property type="taxonomic scope" value="Bacteria"/>
</dbReference>
<reference evidence="6 7" key="1">
    <citation type="journal article" date="2011" name="BMC Genomics">
        <title>Insight into cross-talk between intra-amoebal pathogens.</title>
        <authorList>
            <person name="Gimenez G."/>
            <person name="Bertelli C."/>
            <person name="Moliner C."/>
            <person name="Robert C."/>
            <person name="Raoult D."/>
            <person name="Fournier P.E."/>
            <person name="Greub G."/>
        </authorList>
    </citation>
    <scope>NUCLEOTIDE SEQUENCE [LARGE SCALE GENOMIC DNA]</scope>
    <source>
        <strain evidence="6 7">LLAP12</strain>
    </source>
</reference>
<accession>G9EK95</accession>
<gene>
    <name evidence="6" type="ORF">LDG_5619</name>
</gene>
<keyword evidence="7" id="KW-1185">Reference proteome</keyword>
<dbReference type="AlphaFoldDB" id="G9EK95"/>
<dbReference type="PANTHER" id="PTHR30201:SF2">
    <property type="entry name" value="2-(5''-TRIPHOSPHORIBOSYL)-3'-DEPHOSPHOCOENZYME-A SYNTHASE"/>
    <property type="match status" value="1"/>
</dbReference>
<dbReference type="RefSeq" id="WP_006869592.1">
    <property type="nucleotide sequence ID" value="NZ_JH413801.1"/>
</dbReference>
<evidence type="ECO:0000256" key="2">
    <source>
        <dbReference type="ARBA" id="ARBA00012074"/>
    </source>
</evidence>
<proteinExistence type="predicted"/>
<dbReference type="Proteomes" id="UP000002770">
    <property type="component" value="Unassembled WGS sequence"/>
</dbReference>
<dbReference type="OrthoDB" id="114886at2"/>
<dbReference type="STRING" id="658187.LDG_5619"/>
<dbReference type="PANTHER" id="PTHR30201">
    <property type="entry name" value="TRIPHOSPHORIBOSYL-DEPHOSPHO-COA SYNTHASE"/>
    <property type="match status" value="1"/>
</dbReference>
<keyword evidence="4" id="KW-0547">Nucleotide-binding</keyword>
<dbReference type="EMBL" id="JH413801">
    <property type="protein sequence ID" value="EHL32246.1"/>
    <property type="molecule type" value="Genomic_DNA"/>
</dbReference>
<protein>
    <recommendedName>
        <fullName evidence="2">triphosphoribosyl-dephospho-CoA synthase</fullName>
        <ecNumber evidence="2">2.4.2.52</ecNumber>
    </recommendedName>
</protein>
<dbReference type="FunCoup" id="G9EK95">
    <property type="interactions" value="82"/>
</dbReference>
<name>G9EK95_9GAMM</name>
<dbReference type="Pfam" id="PF01874">
    <property type="entry name" value="CitG"/>
    <property type="match status" value="1"/>
</dbReference>
<dbReference type="EC" id="2.4.2.52" evidence="2"/>
<dbReference type="HOGENOM" id="CLU_056179_1_1_6"/>
<dbReference type="InParanoid" id="G9EK95"/>
<comment type="catalytic activity">
    <reaction evidence="1">
        <text>3'-dephospho-CoA + ATP = 2'-(5''-triphospho-alpha-D-ribosyl)-3'-dephospho-CoA + adenine</text>
        <dbReference type="Rhea" id="RHEA:15117"/>
        <dbReference type="ChEBI" id="CHEBI:16708"/>
        <dbReference type="ChEBI" id="CHEBI:30616"/>
        <dbReference type="ChEBI" id="CHEBI:57328"/>
        <dbReference type="ChEBI" id="CHEBI:61378"/>
        <dbReference type="EC" id="2.4.2.52"/>
    </reaction>
</comment>
<evidence type="ECO:0000256" key="1">
    <source>
        <dbReference type="ARBA" id="ARBA00001210"/>
    </source>
</evidence>
<dbReference type="GO" id="GO:0046917">
    <property type="term" value="F:triphosphoribosyl-dephospho-CoA synthase activity"/>
    <property type="evidence" value="ECO:0007669"/>
    <property type="project" value="UniProtKB-EC"/>
</dbReference>
<organism evidence="6 7">
    <name type="scientific">Legionella drancourtii LLAP12</name>
    <dbReference type="NCBI Taxonomy" id="658187"/>
    <lineage>
        <taxon>Bacteria</taxon>
        <taxon>Pseudomonadati</taxon>
        <taxon>Pseudomonadota</taxon>
        <taxon>Gammaproteobacteria</taxon>
        <taxon>Legionellales</taxon>
        <taxon>Legionellaceae</taxon>
        <taxon>Legionella</taxon>
    </lineage>
</organism>
<dbReference type="GO" id="GO:0005524">
    <property type="term" value="F:ATP binding"/>
    <property type="evidence" value="ECO:0007669"/>
    <property type="project" value="UniProtKB-KW"/>
</dbReference>
<sequence length="279" mass="31622">MNTIRCCERSLAKMAVRALYFEVKAYPKPGLVSFIDSGAHKDMDGVTFYRSLFSLRHYFYQIAKQGLVTQSFESLKHTAIRAEQRMLEKTQGINTHRGAIFSLGLFCVSAARLAQNKEQFTPVDLQQQLILDWQGPLAHHKGNPDSHGAVVRREYMVIDAQQMAMSGYDLLFQLLPSFIELFVETQSLDTACLSMYLELLLRVDDTNILYRKGELGLNYAKCSAAQLLAIACWQTRRQKALEIHQLFSEQGISPGGVADLIGVLLFLGQLFCEQLRCHY</sequence>
<evidence type="ECO:0000256" key="4">
    <source>
        <dbReference type="ARBA" id="ARBA00022741"/>
    </source>
</evidence>